<dbReference type="EC" id="6.3.2.2" evidence="5"/>
<comment type="similarity">
    <text evidence="5">Belongs to the glutamate--cysteine ligase type 2 family. YbdK subfamily.</text>
</comment>
<evidence type="ECO:0000256" key="1">
    <source>
        <dbReference type="ARBA" id="ARBA00022598"/>
    </source>
</evidence>
<evidence type="ECO:0000313" key="6">
    <source>
        <dbReference type="EMBL" id="MDA0183333.1"/>
    </source>
</evidence>
<dbReference type="InterPro" id="IPR014746">
    <property type="entry name" value="Gln_synth/guanido_kin_cat_dom"/>
</dbReference>
<dbReference type="Gene3D" id="3.30.590.20">
    <property type="match status" value="1"/>
</dbReference>
<dbReference type="Proteomes" id="UP001147653">
    <property type="component" value="Unassembled WGS sequence"/>
</dbReference>
<dbReference type="GO" id="GO:0005524">
    <property type="term" value="F:ATP binding"/>
    <property type="evidence" value="ECO:0007669"/>
    <property type="project" value="UniProtKB-KW"/>
</dbReference>
<proteinExistence type="inferred from homology"/>
<evidence type="ECO:0000313" key="7">
    <source>
        <dbReference type="Proteomes" id="UP001147653"/>
    </source>
</evidence>
<organism evidence="6 7">
    <name type="scientific">Solirubrobacter phytolaccae</name>
    <dbReference type="NCBI Taxonomy" id="1404360"/>
    <lineage>
        <taxon>Bacteria</taxon>
        <taxon>Bacillati</taxon>
        <taxon>Actinomycetota</taxon>
        <taxon>Thermoleophilia</taxon>
        <taxon>Solirubrobacterales</taxon>
        <taxon>Solirubrobacteraceae</taxon>
        <taxon>Solirubrobacter</taxon>
    </lineage>
</organism>
<dbReference type="InterPro" id="IPR050141">
    <property type="entry name" value="GCL_type2/YbdK_subfam"/>
</dbReference>
<keyword evidence="3 5" id="KW-0067">ATP-binding</keyword>
<gene>
    <name evidence="6" type="ORF">OJ997_23690</name>
</gene>
<name>A0A9X3SA68_9ACTN</name>
<accession>A0A9X3SA68</accession>
<keyword evidence="1 5" id="KW-0436">Ligase</keyword>
<comment type="caution">
    <text evidence="6">The sequence shown here is derived from an EMBL/GenBank/DDBJ whole genome shotgun (WGS) entry which is preliminary data.</text>
</comment>
<protein>
    <recommendedName>
        <fullName evidence="5">Putative glutamate--cysteine ligase 2</fullName>
        <ecNumber evidence="5">6.3.2.2</ecNumber>
    </recommendedName>
    <alternativeName>
        <fullName evidence="5">Gamma-glutamylcysteine synthetase 2</fullName>
        <shortName evidence="5">GCS 2</shortName>
        <shortName evidence="5">Gamma-GCS 2</shortName>
    </alternativeName>
</protein>
<dbReference type="SUPFAM" id="SSF55931">
    <property type="entry name" value="Glutamine synthetase/guanido kinase"/>
    <property type="match status" value="1"/>
</dbReference>
<dbReference type="PANTHER" id="PTHR36510:SF1">
    <property type="entry name" value="GLUTAMATE--CYSTEINE LIGASE 2-RELATED"/>
    <property type="match status" value="1"/>
</dbReference>
<dbReference type="AlphaFoldDB" id="A0A9X3SA68"/>
<keyword evidence="2 5" id="KW-0547">Nucleotide-binding</keyword>
<dbReference type="RefSeq" id="WP_270027724.1">
    <property type="nucleotide sequence ID" value="NZ_JAPDDP010000051.1"/>
</dbReference>
<reference evidence="6" key="1">
    <citation type="submission" date="2022-10" db="EMBL/GenBank/DDBJ databases">
        <title>The WGS of Solirubrobacter phytolaccae KCTC 29190.</title>
        <authorList>
            <person name="Jiang Z."/>
        </authorList>
    </citation>
    <scope>NUCLEOTIDE SEQUENCE</scope>
    <source>
        <strain evidence="6">KCTC 29190</strain>
    </source>
</reference>
<dbReference type="GO" id="GO:0042398">
    <property type="term" value="P:modified amino acid biosynthetic process"/>
    <property type="evidence" value="ECO:0007669"/>
    <property type="project" value="InterPro"/>
</dbReference>
<keyword evidence="7" id="KW-1185">Reference proteome</keyword>
<dbReference type="NCBIfam" id="NF010039">
    <property type="entry name" value="PRK13515.1"/>
    <property type="match status" value="1"/>
</dbReference>
<sequence>MEPKFTGPAYTVGIEEELMILDPDSYALVNAIDDLLEDSPDGQIKPELMESVLEISTNPCADLREAGAALRSLRRQVRDTADKKGLAIGSAGTHPLARWEDQRITAAPRYRDLVQELRFVARQEIIFGLHVHIGLDDPNKAIHVANGMRVHVPILLALSANSPYWRGDDTGLASTRMPIFRAFPRVGIPPYYKDWDDYQERIAFMVDTGVMEDYTWLWYDVRPHPNFGTVEIRAMDAQTHVEHTLALAALIQAMVKELSEHFEAGKELAPYPYEMLDENKWLASRHGLEGNLVDLPHRETVSAKALAERLLDRLREHAQDLGAEAELDGIKDLLERGNGAQRQRKVYEANRDYSELLQDIVEATGS</sequence>
<comment type="function">
    <text evidence="5">ATP-dependent carboxylate-amine ligase which exhibits weak glutamate--cysteine ligase activity.</text>
</comment>
<dbReference type="EMBL" id="JAPDDP010000051">
    <property type="protein sequence ID" value="MDA0183333.1"/>
    <property type="molecule type" value="Genomic_DNA"/>
</dbReference>
<dbReference type="PANTHER" id="PTHR36510">
    <property type="entry name" value="GLUTAMATE--CYSTEINE LIGASE 2-RELATED"/>
    <property type="match status" value="1"/>
</dbReference>
<comment type="catalytic activity">
    <reaction evidence="4 5">
        <text>L-cysteine + L-glutamate + ATP = gamma-L-glutamyl-L-cysteine + ADP + phosphate + H(+)</text>
        <dbReference type="Rhea" id="RHEA:13285"/>
        <dbReference type="ChEBI" id="CHEBI:15378"/>
        <dbReference type="ChEBI" id="CHEBI:29985"/>
        <dbReference type="ChEBI" id="CHEBI:30616"/>
        <dbReference type="ChEBI" id="CHEBI:35235"/>
        <dbReference type="ChEBI" id="CHEBI:43474"/>
        <dbReference type="ChEBI" id="CHEBI:58173"/>
        <dbReference type="ChEBI" id="CHEBI:456216"/>
        <dbReference type="EC" id="6.3.2.2"/>
    </reaction>
</comment>
<dbReference type="HAMAP" id="MF_01609">
    <property type="entry name" value="Glu_cys_ligase_2"/>
    <property type="match status" value="1"/>
</dbReference>
<dbReference type="NCBIfam" id="TIGR02050">
    <property type="entry name" value="gshA_cyan_rel"/>
    <property type="match status" value="1"/>
</dbReference>
<evidence type="ECO:0000256" key="4">
    <source>
        <dbReference type="ARBA" id="ARBA00048819"/>
    </source>
</evidence>
<evidence type="ECO:0000256" key="2">
    <source>
        <dbReference type="ARBA" id="ARBA00022741"/>
    </source>
</evidence>
<dbReference type="InterPro" id="IPR006336">
    <property type="entry name" value="GCS2"/>
</dbReference>
<evidence type="ECO:0000256" key="3">
    <source>
        <dbReference type="ARBA" id="ARBA00022840"/>
    </source>
</evidence>
<dbReference type="InterPro" id="IPR011793">
    <property type="entry name" value="YbdK"/>
</dbReference>
<dbReference type="GO" id="GO:0004357">
    <property type="term" value="F:glutamate-cysteine ligase activity"/>
    <property type="evidence" value="ECO:0007669"/>
    <property type="project" value="UniProtKB-EC"/>
</dbReference>
<evidence type="ECO:0000256" key="5">
    <source>
        <dbReference type="HAMAP-Rule" id="MF_01609"/>
    </source>
</evidence>
<dbReference type="Pfam" id="PF04107">
    <property type="entry name" value="GCS2"/>
    <property type="match status" value="1"/>
</dbReference>